<proteinExistence type="predicted"/>
<sequence length="61" mass="7013">MNKKIQKANSDNENKIGKINSDNQNEIKILNENIQQLKTGNTQKDEKINSLQKKLEAVNNF</sequence>
<protein>
    <submittedName>
        <fullName evidence="2">Uncharacterized protein</fullName>
    </submittedName>
</protein>
<comment type="caution">
    <text evidence="2">The sequence shown here is derived from an EMBL/GenBank/DDBJ whole genome shotgun (WGS) entry which is preliminary data.</text>
</comment>
<feature type="region of interest" description="Disordered" evidence="1">
    <location>
        <begin position="1"/>
        <end position="21"/>
    </location>
</feature>
<name>A0A6V7VA12_MELEN</name>
<dbReference type="AlphaFoldDB" id="A0A6V7VA12"/>
<reference evidence="2 3" key="1">
    <citation type="submission" date="2020-08" db="EMBL/GenBank/DDBJ databases">
        <authorList>
            <person name="Koutsovoulos G."/>
            <person name="Danchin GJ E."/>
        </authorList>
    </citation>
    <scope>NUCLEOTIDE SEQUENCE [LARGE SCALE GENOMIC DNA]</scope>
</reference>
<evidence type="ECO:0000256" key="1">
    <source>
        <dbReference type="SAM" id="MobiDB-lite"/>
    </source>
</evidence>
<dbReference type="Proteomes" id="UP000580250">
    <property type="component" value="Unassembled WGS sequence"/>
</dbReference>
<evidence type="ECO:0000313" key="2">
    <source>
        <dbReference type="EMBL" id="CAD2171652.1"/>
    </source>
</evidence>
<dbReference type="EMBL" id="CAJEWN010000188">
    <property type="protein sequence ID" value="CAD2171652.1"/>
    <property type="molecule type" value="Genomic_DNA"/>
</dbReference>
<accession>A0A6V7VA12</accession>
<gene>
    <name evidence="2" type="ORF">MENT_LOCUS23156</name>
</gene>
<organism evidence="2 3">
    <name type="scientific">Meloidogyne enterolobii</name>
    <name type="common">Root-knot nematode worm</name>
    <name type="synonym">Meloidogyne mayaguensis</name>
    <dbReference type="NCBI Taxonomy" id="390850"/>
    <lineage>
        <taxon>Eukaryota</taxon>
        <taxon>Metazoa</taxon>
        <taxon>Ecdysozoa</taxon>
        <taxon>Nematoda</taxon>
        <taxon>Chromadorea</taxon>
        <taxon>Rhabditida</taxon>
        <taxon>Tylenchina</taxon>
        <taxon>Tylenchomorpha</taxon>
        <taxon>Tylenchoidea</taxon>
        <taxon>Meloidogynidae</taxon>
        <taxon>Meloidogyninae</taxon>
        <taxon>Meloidogyne</taxon>
    </lineage>
</organism>
<evidence type="ECO:0000313" key="3">
    <source>
        <dbReference type="Proteomes" id="UP000580250"/>
    </source>
</evidence>